<dbReference type="CDD" id="cd01195">
    <property type="entry name" value="INT_C_like_5"/>
    <property type="match status" value="1"/>
</dbReference>
<evidence type="ECO:0000256" key="4">
    <source>
        <dbReference type="PROSITE-ProRule" id="PRU01248"/>
    </source>
</evidence>
<evidence type="ECO:0000313" key="8">
    <source>
        <dbReference type="Proteomes" id="UP000623440"/>
    </source>
</evidence>
<dbReference type="InterPro" id="IPR050090">
    <property type="entry name" value="Tyrosine_recombinase_XerCD"/>
</dbReference>
<dbReference type="PANTHER" id="PTHR30349">
    <property type="entry name" value="PHAGE INTEGRASE-RELATED"/>
    <property type="match status" value="1"/>
</dbReference>
<dbReference type="InterPro" id="IPR011010">
    <property type="entry name" value="DNA_brk_join_enz"/>
</dbReference>
<dbReference type="InterPro" id="IPR044068">
    <property type="entry name" value="CB"/>
</dbReference>
<keyword evidence="8" id="KW-1185">Reference proteome</keyword>
<protein>
    <submittedName>
        <fullName evidence="7">Tyrosine-type recombinase/integrase</fullName>
    </submittedName>
</protein>
<evidence type="ECO:0000259" key="6">
    <source>
        <dbReference type="PROSITE" id="PS51900"/>
    </source>
</evidence>
<dbReference type="EMBL" id="JACJSI010000353">
    <property type="protein sequence ID" value="MBD2535920.1"/>
    <property type="molecule type" value="Genomic_DNA"/>
</dbReference>
<dbReference type="Pfam" id="PF00589">
    <property type="entry name" value="Phage_integrase"/>
    <property type="match status" value="1"/>
</dbReference>
<comment type="caution">
    <text evidence="7">The sequence shown here is derived from an EMBL/GenBank/DDBJ whole genome shotgun (WGS) entry which is preliminary data.</text>
</comment>
<evidence type="ECO:0000313" key="7">
    <source>
        <dbReference type="EMBL" id="MBD2535920.1"/>
    </source>
</evidence>
<name>A0ABR8E5X9_9NOSO</name>
<gene>
    <name evidence="7" type="ORF">H6G97_43945</name>
</gene>
<organism evidence="7 8">
    <name type="scientific">Nostoc flagelliforme FACHB-838</name>
    <dbReference type="NCBI Taxonomy" id="2692904"/>
    <lineage>
        <taxon>Bacteria</taxon>
        <taxon>Bacillati</taxon>
        <taxon>Cyanobacteriota</taxon>
        <taxon>Cyanophyceae</taxon>
        <taxon>Nostocales</taxon>
        <taxon>Nostocaceae</taxon>
        <taxon>Nostoc</taxon>
    </lineage>
</organism>
<evidence type="ECO:0000256" key="1">
    <source>
        <dbReference type="ARBA" id="ARBA00008857"/>
    </source>
</evidence>
<dbReference type="InterPro" id="IPR002104">
    <property type="entry name" value="Integrase_catalytic"/>
</dbReference>
<sequence>MDTSITTEILEKNYALAIGESFTTLDIDPDVISQLLSDTRSAGTRRAYSKDLRDFFAFSTGKQPDRALVLEFLHLEHRHAIAVVLKFKAYLMNERKLAENTVNRKLAAIKSMVAMGRKLGVCAFSLEDVKAEKVQTYRDTSGVEASDYAAVLKLVDRTTVKGKRDYAILRLLWDNALRRNEVCSLNVGDFNPQAGTLQILGKGKGTQKVAIELTRKTVEALTDWVIASSKASRLTEPMFGSMAYRKGDKEDRLIGESIRRLVDGLCKQAGITKKMSPHRVRHSSITTALDHSNGNYRKVQNLSRHANIDTIRKYDDNRQRQKQQREISGVLADLV</sequence>
<dbReference type="Proteomes" id="UP000623440">
    <property type="component" value="Unassembled WGS sequence"/>
</dbReference>
<evidence type="ECO:0000259" key="5">
    <source>
        <dbReference type="PROSITE" id="PS51898"/>
    </source>
</evidence>
<dbReference type="PANTHER" id="PTHR30349:SF64">
    <property type="entry name" value="PROPHAGE INTEGRASE INTD-RELATED"/>
    <property type="match status" value="1"/>
</dbReference>
<evidence type="ECO:0000256" key="3">
    <source>
        <dbReference type="ARBA" id="ARBA00023172"/>
    </source>
</evidence>
<reference evidence="7 8" key="1">
    <citation type="journal article" date="2020" name="ISME J.">
        <title>Comparative genomics reveals insights into cyanobacterial evolution and habitat adaptation.</title>
        <authorList>
            <person name="Chen M.Y."/>
            <person name="Teng W.K."/>
            <person name="Zhao L."/>
            <person name="Hu C.X."/>
            <person name="Zhou Y.K."/>
            <person name="Han B.P."/>
            <person name="Song L.R."/>
            <person name="Shu W.S."/>
        </authorList>
    </citation>
    <scope>NUCLEOTIDE SEQUENCE [LARGE SCALE GENOMIC DNA]</scope>
    <source>
        <strain evidence="7 8">FACHB-838</strain>
    </source>
</reference>
<dbReference type="SUPFAM" id="SSF56349">
    <property type="entry name" value="DNA breaking-rejoining enzymes"/>
    <property type="match status" value="1"/>
</dbReference>
<dbReference type="PROSITE" id="PS51900">
    <property type="entry name" value="CB"/>
    <property type="match status" value="1"/>
</dbReference>
<evidence type="ECO:0000256" key="2">
    <source>
        <dbReference type="ARBA" id="ARBA00023125"/>
    </source>
</evidence>
<dbReference type="RefSeq" id="WP_190946706.1">
    <property type="nucleotide sequence ID" value="NZ_JACJSI010000353.1"/>
</dbReference>
<dbReference type="InterPro" id="IPR010998">
    <property type="entry name" value="Integrase_recombinase_N"/>
</dbReference>
<dbReference type="Gene3D" id="1.10.443.10">
    <property type="entry name" value="Intergrase catalytic core"/>
    <property type="match status" value="1"/>
</dbReference>
<proteinExistence type="inferred from homology"/>
<comment type="similarity">
    <text evidence="1">Belongs to the 'phage' integrase family.</text>
</comment>
<feature type="domain" description="Tyr recombinase" evidence="5">
    <location>
        <begin position="138"/>
        <end position="329"/>
    </location>
</feature>
<keyword evidence="2 4" id="KW-0238">DNA-binding</keyword>
<feature type="domain" description="Core-binding (CB)" evidence="6">
    <location>
        <begin position="26"/>
        <end position="117"/>
    </location>
</feature>
<dbReference type="PROSITE" id="PS51898">
    <property type="entry name" value="TYR_RECOMBINASE"/>
    <property type="match status" value="1"/>
</dbReference>
<dbReference type="InterPro" id="IPR013762">
    <property type="entry name" value="Integrase-like_cat_sf"/>
</dbReference>
<accession>A0ABR8E5X9</accession>
<dbReference type="Gene3D" id="1.10.150.130">
    <property type="match status" value="1"/>
</dbReference>
<keyword evidence="3" id="KW-0233">DNA recombination</keyword>